<feature type="binding site" evidence="5">
    <location>
        <position position="79"/>
    </location>
    <ligand>
        <name>chlorophyll a</name>
        <dbReference type="ChEBI" id="CHEBI:58416"/>
        <label>1</label>
    </ligand>
</feature>
<keyword evidence="7" id="KW-1185">Reference proteome</keyword>
<feature type="binding site" description="axial binding residue" evidence="5">
    <location>
        <position position="84"/>
    </location>
    <ligand>
        <name>chlorophyll b</name>
        <dbReference type="ChEBI" id="CHEBI:61721"/>
        <label>1</label>
    </ligand>
    <ligandPart>
        <name>Mg</name>
        <dbReference type="ChEBI" id="CHEBI:25107"/>
    </ligandPart>
</feature>
<feature type="binding site" evidence="5">
    <location>
        <position position="240"/>
    </location>
    <ligand>
        <name>chlorophyll a</name>
        <dbReference type="ChEBI" id="CHEBI:58416"/>
        <label>1</label>
    </ligand>
</feature>
<accession>A0AB34J772</accession>
<evidence type="ECO:0000256" key="2">
    <source>
        <dbReference type="ARBA" id="ARBA00022528"/>
    </source>
</evidence>
<evidence type="ECO:0000313" key="6">
    <source>
        <dbReference type="EMBL" id="KAL1515233.1"/>
    </source>
</evidence>
<dbReference type="GO" id="GO:0009765">
    <property type="term" value="P:photosynthesis, light harvesting"/>
    <property type="evidence" value="ECO:0007669"/>
    <property type="project" value="InterPro"/>
</dbReference>
<keyword evidence="5" id="KW-0148">Chlorophyll</keyword>
<evidence type="ECO:0000256" key="1">
    <source>
        <dbReference type="ARBA" id="ARBA00004229"/>
    </source>
</evidence>
<feature type="binding site" evidence="5">
    <location>
        <position position="207"/>
    </location>
    <ligand>
        <name>chlorophyll a</name>
        <dbReference type="ChEBI" id="CHEBI:58416"/>
        <label>1</label>
    </ligand>
</feature>
<evidence type="ECO:0000256" key="5">
    <source>
        <dbReference type="PIRSR" id="PIRSR601344-1"/>
    </source>
</evidence>
<dbReference type="Pfam" id="PF00504">
    <property type="entry name" value="Chloroa_b-bind"/>
    <property type="match status" value="1"/>
</dbReference>
<dbReference type="AlphaFoldDB" id="A0AB34J772"/>
<gene>
    <name evidence="6" type="ORF">AB1Y20_001867</name>
</gene>
<feature type="binding site" evidence="5">
    <location>
        <position position="212"/>
    </location>
    <ligand>
        <name>chlorophyll a</name>
        <dbReference type="ChEBI" id="CHEBI:58416"/>
        <label>1</label>
    </ligand>
</feature>
<dbReference type="Gene3D" id="1.10.3460.10">
    <property type="entry name" value="Chlorophyll a/b binding protein domain"/>
    <property type="match status" value="1"/>
</dbReference>
<dbReference type="InterPro" id="IPR001344">
    <property type="entry name" value="Chloro_AB-bd_pln"/>
</dbReference>
<dbReference type="PANTHER" id="PTHR21649">
    <property type="entry name" value="CHLOROPHYLL A/B BINDING PROTEIN"/>
    <property type="match status" value="1"/>
</dbReference>
<reference evidence="6 7" key="1">
    <citation type="journal article" date="2024" name="Science">
        <title>Giant polyketide synthase enzymes in the biosynthesis of giant marine polyether toxins.</title>
        <authorList>
            <person name="Fallon T.R."/>
            <person name="Shende V.V."/>
            <person name="Wierzbicki I.H."/>
            <person name="Pendleton A.L."/>
            <person name="Watervoot N.F."/>
            <person name="Auber R.P."/>
            <person name="Gonzalez D.J."/>
            <person name="Wisecaver J.H."/>
            <person name="Moore B.S."/>
        </authorList>
    </citation>
    <scope>NUCLEOTIDE SEQUENCE [LARGE SCALE GENOMIC DNA]</scope>
    <source>
        <strain evidence="6 7">12B1</strain>
    </source>
</reference>
<organism evidence="6 7">
    <name type="scientific">Prymnesium parvum</name>
    <name type="common">Toxic golden alga</name>
    <dbReference type="NCBI Taxonomy" id="97485"/>
    <lineage>
        <taxon>Eukaryota</taxon>
        <taxon>Haptista</taxon>
        <taxon>Haptophyta</taxon>
        <taxon>Prymnesiophyceae</taxon>
        <taxon>Prymnesiales</taxon>
        <taxon>Prymnesiaceae</taxon>
        <taxon>Prymnesium</taxon>
    </lineage>
</organism>
<keyword evidence="5" id="KW-0157">Chromophore</keyword>
<keyword evidence="3" id="KW-0602">Photosynthesis</keyword>
<evidence type="ECO:0000256" key="3">
    <source>
        <dbReference type="ARBA" id="ARBA00022531"/>
    </source>
</evidence>
<dbReference type="EMBL" id="JBGBPQ010000011">
    <property type="protein sequence ID" value="KAL1515233.1"/>
    <property type="molecule type" value="Genomic_DNA"/>
</dbReference>
<evidence type="ECO:0000313" key="7">
    <source>
        <dbReference type="Proteomes" id="UP001515480"/>
    </source>
</evidence>
<sequence>MALALSLSSLGFHAPVAPPPRANVRMETKADLEAMAEKLNPLVKFWDPLGMVTPSDGEKSPIMGQFGDAGTIGFLRHSEIKHGRVAMAAFVGFIVQANGIHFPWASTLSGLTYADIAAAGSPPAQWDAVPTAAKWQIFLLIGLLEFWGEGGGRGVETHYMKGGKPGAFPSFEPIRSELGQPPLDLFDPFGFSKGASAEKKAKGLLVEINNGRAAMIGIMGFVAAASVEGSVPALSGLIEHYDGEVMAPWSASDSSVPYVTEMLKFPHLDNWKYVLPSNW</sequence>
<proteinExistence type="predicted"/>
<dbReference type="GO" id="GO:0009507">
    <property type="term" value="C:chloroplast"/>
    <property type="evidence" value="ECO:0007669"/>
    <property type="project" value="UniProtKB-SubCell"/>
</dbReference>
<dbReference type="GO" id="GO:0016168">
    <property type="term" value="F:chlorophyll binding"/>
    <property type="evidence" value="ECO:0007669"/>
    <property type="project" value="UniProtKB-KW"/>
</dbReference>
<feature type="binding site" evidence="5">
    <location>
        <position position="82"/>
    </location>
    <ligand>
        <name>chlorophyll a</name>
        <dbReference type="ChEBI" id="CHEBI:58416"/>
        <label>1</label>
    </ligand>
</feature>
<dbReference type="Proteomes" id="UP001515480">
    <property type="component" value="Unassembled WGS sequence"/>
</dbReference>
<keyword evidence="4" id="KW-0934">Plastid</keyword>
<comment type="caution">
    <text evidence="6">The sequence shown here is derived from an EMBL/GenBank/DDBJ whole genome shotgun (WGS) entry which is preliminary data.</text>
</comment>
<dbReference type="InterPro" id="IPR022796">
    <property type="entry name" value="Chloroa_b-bind"/>
</dbReference>
<comment type="subcellular location">
    <subcellularLocation>
        <location evidence="1">Plastid</location>
        <location evidence="1">Chloroplast</location>
    </subcellularLocation>
</comment>
<dbReference type="SUPFAM" id="SSF103511">
    <property type="entry name" value="Chlorophyll a-b binding protein"/>
    <property type="match status" value="1"/>
</dbReference>
<feature type="binding site" evidence="5">
    <location>
        <position position="210"/>
    </location>
    <ligand>
        <name>chlorophyll a</name>
        <dbReference type="ChEBI" id="CHEBI:58416"/>
        <label>1</label>
    </ligand>
</feature>
<name>A0AB34J772_PRYPA</name>
<protein>
    <recommendedName>
        <fullName evidence="8">Chlorophyll a-b binding protein, chloroplastic</fullName>
    </recommendedName>
</protein>
<dbReference type="GO" id="GO:0016020">
    <property type="term" value="C:membrane"/>
    <property type="evidence" value="ECO:0007669"/>
    <property type="project" value="InterPro"/>
</dbReference>
<evidence type="ECO:0008006" key="8">
    <source>
        <dbReference type="Google" id="ProtNLM"/>
    </source>
</evidence>
<evidence type="ECO:0000256" key="4">
    <source>
        <dbReference type="ARBA" id="ARBA00022640"/>
    </source>
</evidence>
<keyword evidence="2" id="KW-0150">Chloroplast</keyword>